<comment type="caution">
    <text evidence="1">The sequence shown here is derived from an EMBL/GenBank/DDBJ whole genome shotgun (WGS) entry which is preliminary data.</text>
</comment>
<accession>A0ACC4W2F5</accession>
<proteinExistence type="predicted"/>
<dbReference type="Proteomes" id="UP000037185">
    <property type="component" value="Unassembled WGS sequence"/>
</dbReference>
<gene>
    <name evidence="1" type="ORF">ADZ36_31780</name>
</gene>
<protein>
    <submittedName>
        <fullName evidence="1">Uncharacterized protein</fullName>
    </submittedName>
</protein>
<name>A0ACC4W2F5_STRFR</name>
<evidence type="ECO:0000313" key="1">
    <source>
        <dbReference type="EMBL" id="KNE78692.1"/>
    </source>
</evidence>
<evidence type="ECO:0000313" key="2">
    <source>
        <dbReference type="Proteomes" id="UP000037185"/>
    </source>
</evidence>
<dbReference type="EMBL" id="LGSP01000151">
    <property type="protein sequence ID" value="KNE78692.1"/>
    <property type="molecule type" value="Genomic_DNA"/>
</dbReference>
<keyword evidence="2" id="KW-1185">Reference proteome</keyword>
<reference evidence="1" key="1">
    <citation type="submission" date="2015-07" db="EMBL/GenBank/DDBJ databases">
        <title>Draft genome sequence of Streptomyces fradiae, a resistant strain to nitron-oligomycin.</title>
        <authorList>
            <person name="Vatlin A.A."/>
            <person name="Bekker O.B."/>
            <person name="Danilenko V.N."/>
        </authorList>
    </citation>
    <scope>NUCLEOTIDE SEQUENCE</scope>
    <source>
        <strain evidence="1">Olg1-1</strain>
    </source>
</reference>
<organism evidence="1 2">
    <name type="scientific">Streptomyces fradiae</name>
    <name type="common">Streptomyces roseoflavus</name>
    <dbReference type="NCBI Taxonomy" id="1906"/>
    <lineage>
        <taxon>Bacteria</taxon>
        <taxon>Bacillati</taxon>
        <taxon>Actinomycetota</taxon>
        <taxon>Actinomycetes</taxon>
        <taxon>Kitasatosporales</taxon>
        <taxon>Streptomycetaceae</taxon>
        <taxon>Streptomyces</taxon>
    </lineage>
</organism>
<sequence length="69" mass="7645">MQFLVPLHHGRQVDDPQHFRAEEDPGQQGEQRPAQWQAVDESGAGGHGQGQDTGDRQQKVQHAHPASRS</sequence>